<dbReference type="GO" id="GO:0016491">
    <property type="term" value="F:oxidoreductase activity"/>
    <property type="evidence" value="ECO:0007669"/>
    <property type="project" value="UniProtKB-KW"/>
</dbReference>
<comment type="caution">
    <text evidence="5">The sequence shown here is derived from an EMBL/GenBank/DDBJ whole genome shotgun (WGS) entry which is preliminary data.</text>
</comment>
<dbReference type="AlphaFoldDB" id="A0A0F9SFX1"/>
<evidence type="ECO:0000259" key="4">
    <source>
        <dbReference type="Pfam" id="PF22725"/>
    </source>
</evidence>
<proteinExistence type="inferred from homology"/>
<dbReference type="SUPFAM" id="SSF51735">
    <property type="entry name" value="NAD(P)-binding Rossmann-fold domains"/>
    <property type="match status" value="1"/>
</dbReference>
<dbReference type="InterPro" id="IPR050984">
    <property type="entry name" value="Gfo/Idh/MocA_domain"/>
</dbReference>
<gene>
    <name evidence="5" type="ORF">LCGC14_0524170</name>
</gene>
<dbReference type="GO" id="GO:0000166">
    <property type="term" value="F:nucleotide binding"/>
    <property type="evidence" value="ECO:0007669"/>
    <property type="project" value="InterPro"/>
</dbReference>
<dbReference type="InterPro" id="IPR055170">
    <property type="entry name" value="GFO_IDH_MocA-like_dom"/>
</dbReference>
<dbReference type="InterPro" id="IPR000683">
    <property type="entry name" value="Gfo/Idh/MocA-like_OxRdtase_N"/>
</dbReference>
<dbReference type="Pfam" id="PF01408">
    <property type="entry name" value="GFO_IDH_MocA"/>
    <property type="match status" value="1"/>
</dbReference>
<reference evidence="5" key="1">
    <citation type="journal article" date="2015" name="Nature">
        <title>Complex archaea that bridge the gap between prokaryotes and eukaryotes.</title>
        <authorList>
            <person name="Spang A."/>
            <person name="Saw J.H."/>
            <person name="Jorgensen S.L."/>
            <person name="Zaremba-Niedzwiedzka K."/>
            <person name="Martijn J."/>
            <person name="Lind A.E."/>
            <person name="van Eijk R."/>
            <person name="Schleper C."/>
            <person name="Guy L."/>
            <person name="Ettema T.J."/>
        </authorList>
    </citation>
    <scope>NUCLEOTIDE SEQUENCE</scope>
</reference>
<dbReference type="EMBL" id="LAZR01000666">
    <property type="protein sequence ID" value="KKN61227.1"/>
    <property type="molecule type" value="Genomic_DNA"/>
</dbReference>
<dbReference type="PANTHER" id="PTHR22604">
    <property type="entry name" value="OXIDOREDUCTASES"/>
    <property type="match status" value="1"/>
</dbReference>
<evidence type="ECO:0000256" key="1">
    <source>
        <dbReference type="ARBA" id="ARBA00010928"/>
    </source>
</evidence>
<accession>A0A0F9SFX1</accession>
<dbReference type="Gene3D" id="3.30.360.10">
    <property type="entry name" value="Dihydrodipicolinate Reductase, domain 2"/>
    <property type="match status" value="1"/>
</dbReference>
<evidence type="ECO:0000256" key="2">
    <source>
        <dbReference type="ARBA" id="ARBA00023002"/>
    </source>
</evidence>
<dbReference type="PANTHER" id="PTHR22604:SF105">
    <property type="entry name" value="TRANS-1,2-DIHYDROBENZENE-1,2-DIOL DEHYDROGENASE"/>
    <property type="match status" value="1"/>
</dbReference>
<organism evidence="5">
    <name type="scientific">marine sediment metagenome</name>
    <dbReference type="NCBI Taxonomy" id="412755"/>
    <lineage>
        <taxon>unclassified sequences</taxon>
        <taxon>metagenomes</taxon>
        <taxon>ecological metagenomes</taxon>
    </lineage>
</organism>
<dbReference type="InterPro" id="IPR036291">
    <property type="entry name" value="NAD(P)-bd_dom_sf"/>
</dbReference>
<evidence type="ECO:0008006" key="6">
    <source>
        <dbReference type="Google" id="ProtNLM"/>
    </source>
</evidence>
<dbReference type="Gene3D" id="3.40.50.720">
    <property type="entry name" value="NAD(P)-binding Rossmann-like Domain"/>
    <property type="match status" value="1"/>
</dbReference>
<feature type="domain" description="Gfo/Idh/MocA-like oxidoreductase N-terminal" evidence="3">
    <location>
        <begin position="7"/>
        <end position="130"/>
    </location>
</feature>
<dbReference type="Pfam" id="PF22725">
    <property type="entry name" value="GFO_IDH_MocA_C3"/>
    <property type="match status" value="1"/>
</dbReference>
<keyword evidence="2" id="KW-0560">Oxidoreductase</keyword>
<dbReference type="SUPFAM" id="SSF55347">
    <property type="entry name" value="Glyceraldehyde-3-phosphate dehydrogenase-like, C-terminal domain"/>
    <property type="match status" value="1"/>
</dbReference>
<evidence type="ECO:0000313" key="5">
    <source>
        <dbReference type="EMBL" id="KKN61227.1"/>
    </source>
</evidence>
<feature type="domain" description="GFO/IDH/MocA-like oxidoreductase" evidence="4">
    <location>
        <begin position="139"/>
        <end position="255"/>
    </location>
</feature>
<protein>
    <recommendedName>
        <fullName evidence="6">Gfo/Idh/MocA-like oxidoreductase N-terminal domain-containing protein</fullName>
    </recommendedName>
</protein>
<name>A0A0F9SFX1_9ZZZZ</name>
<evidence type="ECO:0000259" key="3">
    <source>
        <dbReference type="Pfam" id="PF01408"/>
    </source>
</evidence>
<comment type="similarity">
    <text evidence="1">Belongs to the Gfo/Idh/MocA family.</text>
</comment>
<sequence length="337" mass="36955">MSNQSVLRWGILGAARVNERLMPAIVEAANAKLIAIASRRKGAAADTLAKYAPQKTDVLALDNPDDLLNNTDIDAIYLPMANDEHTEWALKAIAKGKHVLIEKPMALTVKDIEAIEAAALKHNVTVMEGFMYGFHPQHAYVQKIIDSGAIGEVRTVNTCFSFPMKPARLYRLEKDIAHGGGAMWDIGPYAIHTARKWFTTEPVAVTAMAKFIDSGADISLSGVLDYDDGKFAHFDMSFERARRSEYEIIGTLGGIKCDTVWQNPDDAPVISWWTDAGEQHNVELDIANHFVLEIEHFSDCILNNTKPALSFADAKVNCKTIEAALASATTGKVVKIS</sequence>